<protein>
    <submittedName>
        <fullName evidence="1">Uncharacterized protein</fullName>
    </submittedName>
</protein>
<dbReference type="Gramene" id="PVH62510">
    <property type="protein sequence ID" value="PVH62510"/>
    <property type="gene ID" value="PAHAL_3G313200"/>
</dbReference>
<name>A0A2T8KK06_9POAL</name>
<dbReference type="AlphaFoldDB" id="A0A2T8KK06"/>
<evidence type="ECO:0000313" key="1">
    <source>
        <dbReference type="EMBL" id="PVH62510.1"/>
    </source>
</evidence>
<gene>
    <name evidence="1" type="ORF">PAHAL_3G313200</name>
</gene>
<accession>A0A2T8KK06</accession>
<dbReference type="EMBL" id="CM008048">
    <property type="protein sequence ID" value="PVH62510.1"/>
    <property type="molecule type" value="Genomic_DNA"/>
</dbReference>
<sequence>MATSEEHAWISIFKEMPRRFKDKLVAGATCFSTLPEPLAALIKQEELTGTVTRAPCCAPH</sequence>
<dbReference type="Proteomes" id="UP000243499">
    <property type="component" value="Chromosome 3"/>
</dbReference>
<reference evidence="1" key="1">
    <citation type="submission" date="2018-04" db="EMBL/GenBank/DDBJ databases">
        <title>WGS assembly of Panicum hallii.</title>
        <authorList>
            <person name="Lovell J."/>
            <person name="Jenkins J."/>
            <person name="Lowry D."/>
            <person name="Mamidi S."/>
            <person name="Sreedasyam A."/>
            <person name="Weng X."/>
            <person name="Barry K."/>
            <person name="Bonette J."/>
            <person name="Campitelli B."/>
            <person name="Daum C."/>
            <person name="Gordon S."/>
            <person name="Gould B."/>
            <person name="Lipzen A."/>
            <person name="Macqueen A."/>
            <person name="Palacio-Mejia J."/>
            <person name="Plott C."/>
            <person name="Shakirov E."/>
            <person name="Shu S."/>
            <person name="Yoshinaga Y."/>
            <person name="Zane M."/>
            <person name="Rokhsar D."/>
            <person name="Grimwood J."/>
            <person name="Schmutz J."/>
            <person name="Juenger T."/>
        </authorList>
    </citation>
    <scope>NUCLEOTIDE SEQUENCE [LARGE SCALE GENOMIC DNA]</scope>
    <source>
        <strain evidence="1">FIL2</strain>
    </source>
</reference>
<proteinExistence type="predicted"/>
<organism evidence="1">
    <name type="scientific">Panicum hallii</name>
    <dbReference type="NCBI Taxonomy" id="206008"/>
    <lineage>
        <taxon>Eukaryota</taxon>
        <taxon>Viridiplantae</taxon>
        <taxon>Streptophyta</taxon>
        <taxon>Embryophyta</taxon>
        <taxon>Tracheophyta</taxon>
        <taxon>Spermatophyta</taxon>
        <taxon>Magnoliopsida</taxon>
        <taxon>Liliopsida</taxon>
        <taxon>Poales</taxon>
        <taxon>Poaceae</taxon>
        <taxon>PACMAD clade</taxon>
        <taxon>Panicoideae</taxon>
        <taxon>Panicodae</taxon>
        <taxon>Paniceae</taxon>
        <taxon>Panicinae</taxon>
        <taxon>Panicum</taxon>
        <taxon>Panicum sect. Panicum</taxon>
    </lineage>
</organism>